<keyword evidence="2" id="KW-1185">Reference proteome</keyword>
<reference evidence="1 2" key="1">
    <citation type="submission" date="2020-08" db="EMBL/GenBank/DDBJ databases">
        <title>Genomic Encyclopedia of Type Strains, Phase IV (KMG-V): Genome sequencing to study the core and pangenomes of soil and plant-associated prokaryotes.</title>
        <authorList>
            <person name="Whitman W."/>
        </authorList>
    </citation>
    <scope>NUCLEOTIDE SEQUENCE [LARGE SCALE GENOMIC DNA]</scope>
    <source>
        <strain evidence="1 2">SEMIA 4064</strain>
    </source>
</reference>
<sequence length="36" mass="3677">MPDISAMAVCMLLLEIAGIVIAESQMGHFASAGMAP</sequence>
<evidence type="ECO:0000313" key="1">
    <source>
        <dbReference type="EMBL" id="MBB5571584.1"/>
    </source>
</evidence>
<gene>
    <name evidence="1" type="ORF">GGD50_000160</name>
</gene>
<comment type="caution">
    <text evidence="1">The sequence shown here is derived from an EMBL/GenBank/DDBJ whole genome shotgun (WGS) entry which is preliminary data.</text>
</comment>
<dbReference type="EMBL" id="JACHBI010000001">
    <property type="protein sequence ID" value="MBB5571584.1"/>
    <property type="molecule type" value="Genomic_DNA"/>
</dbReference>
<proteinExistence type="predicted"/>
<evidence type="ECO:0000313" key="2">
    <source>
        <dbReference type="Proteomes" id="UP000549882"/>
    </source>
</evidence>
<name>A0A7W8XLT9_9HYPH</name>
<accession>A0A7W8XLT9</accession>
<dbReference type="AlphaFoldDB" id="A0A7W8XLT9"/>
<organism evidence="1 2">
    <name type="scientific">Rhizobium paranaense</name>
    <dbReference type="NCBI Taxonomy" id="1650438"/>
    <lineage>
        <taxon>Bacteria</taxon>
        <taxon>Pseudomonadati</taxon>
        <taxon>Pseudomonadota</taxon>
        <taxon>Alphaproteobacteria</taxon>
        <taxon>Hyphomicrobiales</taxon>
        <taxon>Rhizobiaceae</taxon>
        <taxon>Rhizobium/Agrobacterium group</taxon>
        <taxon>Rhizobium</taxon>
    </lineage>
</organism>
<protein>
    <submittedName>
        <fullName evidence="1">Uncharacterized protein</fullName>
    </submittedName>
</protein>
<dbReference type="Proteomes" id="UP000549882">
    <property type="component" value="Unassembled WGS sequence"/>
</dbReference>